<dbReference type="GO" id="GO:0008270">
    <property type="term" value="F:zinc ion binding"/>
    <property type="evidence" value="ECO:0007669"/>
    <property type="project" value="UniProtKB-KW"/>
</dbReference>
<organism evidence="4 5">
    <name type="scientific">Phytophthora megakarya</name>
    <dbReference type="NCBI Taxonomy" id="4795"/>
    <lineage>
        <taxon>Eukaryota</taxon>
        <taxon>Sar</taxon>
        <taxon>Stramenopiles</taxon>
        <taxon>Oomycota</taxon>
        <taxon>Peronosporomycetes</taxon>
        <taxon>Peronosporales</taxon>
        <taxon>Peronosporaceae</taxon>
        <taxon>Phytophthora</taxon>
    </lineage>
</organism>
<evidence type="ECO:0000256" key="1">
    <source>
        <dbReference type="PROSITE-ProRule" id="PRU00042"/>
    </source>
</evidence>
<evidence type="ECO:0000259" key="3">
    <source>
        <dbReference type="PROSITE" id="PS50157"/>
    </source>
</evidence>
<evidence type="ECO:0000313" key="5">
    <source>
        <dbReference type="Proteomes" id="UP000198211"/>
    </source>
</evidence>
<dbReference type="OrthoDB" id="120936at2759"/>
<feature type="compositionally biased region" description="Acidic residues" evidence="2">
    <location>
        <begin position="188"/>
        <end position="213"/>
    </location>
</feature>
<dbReference type="InterPro" id="IPR036236">
    <property type="entry name" value="Znf_C2H2_sf"/>
</dbReference>
<proteinExistence type="predicted"/>
<dbReference type="PROSITE" id="PS50157">
    <property type="entry name" value="ZINC_FINGER_C2H2_2"/>
    <property type="match status" value="1"/>
</dbReference>
<evidence type="ECO:0000313" key="4">
    <source>
        <dbReference type="EMBL" id="OWZ06497.1"/>
    </source>
</evidence>
<dbReference type="Proteomes" id="UP000198211">
    <property type="component" value="Unassembled WGS sequence"/>
</dbReference>
<comment type="caution">
    <text evidence="4">The sequence shown here is derived from an EMBL/GenBank/DDBJ whole genome shotgun (WGS) entry which is preliminary data.</text>
</comment>
<evidence type="ECO:0000256" key="2">
    <source>
        <dbReference type="SAM" id="MobiDB-lite"/>
    </source>
</evidence>
<dbReference type="InterPro" id="IPR013087">
    <property type="entry name" value="Znf_C2H2_type"/>
</dbReference>
<keyword evidence="1" id="KW-0862">Zinc</keyword>
<feature type="region of interest" description="Disordered" evidence="2">
    <location>
        <begin position="133"/>
        <end position="213"/>
    </location>
</feature>
<dbReference type="EMBL" id="NBNE01003935">
    <property type="protein sequence ID" value="OWZ06497.1"/>
    <property type="molecule type" value="Genomic_DNA"/>
</dbReference>
<keyword evidence="1" id="KW-0479">Metal-binding</keyword>
<dbReference type="AlphaFoldDB" id="A0A225VP17"/>
<feature type="compositionally biased region" description="Basic and acidic residues" evidence="2">
    <location>
        <begin position="175"/>
        <end position="187"/>
    </location>
</feature>
<keyword evidence="1" id="KW-0863">Zinc-finger</keyword>
<reference evidence="5" key="1">
    <citation type="submission" date="2017-03" db="EMBL/GenBank/DDBJ databases">
        <title>Phytopthora megakarya and P. palmivora, two closely related causual agents of cacao black pod achieved similar genome size and gene model numbers by different mechanisms.</title>
        <authorList>
            <person name="Ali S."/>
            <person name="Shao J."/>
            <person name="Larry D.J."/>
            <person name="Kronmiller B."/>
            <person name="Shen D."/>
            <person name="Strem M.D."/>
            <person name="Melnick R.L."/>
            <person name="Guiltinan M.J."/>
            <person name="Tyler B.M."/>
            <person name="Meinhardt L.W."/>
            <person name="Bailey B.A."/>
        </authorList>
    </citation>
    <scope>NUCLEOTIDE SEQUENCE [LARGE SCALE GENOMIC DNA]</scope>
    <source>
        <strain evidence="5">zdho120</strain>
    </source>
</reference>
<gene>
    <name evidence="4" type="ORF">PHMEG_00021238</name>
</gene>
<dbReference type="Gene3D" id="3.30.160.60">
    <property type="entry name" value="Classic Zinc Finger"/>
    <property type="match status" value="1"/>
</dbReference>
<accession>A0A225VP17</accession>
<feature type="domain" description="C2H2-type" evidence="3">
    <location>
        <begin position="108"/>
        <end position="144"/>
    </location>
</feature>
<feature type="non-terminal residue" evidence="4">
    <location>
        <position position="1"/>
    </location>
</feature>
<protein>
    <recommendedName>
        <fullName evidence="3">C2H2-type domain-containing protein</fullName>
    </recommendedName>
</protein>
<keyword evidence="5" id="KW-1185">Reference proteome</keyword>
<feature type="compositionally biased region" description="Acidic residues" evidence="2">
    <location>
        <begin position="146"/>
        <end position="168"/>
    </location>
</feature>
<name>A0A225VP17_9STRA</name>
<sequence length="213" mass="23502">GVVQASVIVALMSNTFLHVYPGGISGQAAKTKRKTLILNRGDDVLFRGDLAHVDSGHAIPNYRLHCYVCVKGIKQKPNSTEAVVFMPLRCPNCRESVYSRPDFAEHKKQCTVDANYAWDECGRTFRKPNSLASHKSLTHNKRTELNEELDDAEEGMDEGSGVEEDVEEGGQVNDSRGEEKDSSREDSQSSDEASEPSEESEASEGESDEMDSE</sequence>
<dbReference type="SUPFAM" id="SSF57667">
    <property type="entry name" value="beta-beta-alpha zinc fingers"/>
    <property type="match status" value="1"/>
</dbReference>